<gene>
    <name evidence="2" type="ORF">AF331_12220</name>
</gene>
<dbReference type="AlphaFoldDB" id="A0A0M0G5G8"/>
<comment type="caution">
    <text evidence="2">The sequence shown here is derived from an EMBL/GenBank/DDBJ whole genome shotgun (WGS) entry which is preliminary data.</text>
</comment>
<feature type="transmembrane region" description="Helical" evidence="1">
    <location>
        <begin position="44"/>
        <end position="66"/>
    </location>
</feature>
<name>A0A0M0G5G8_9BACI</name>
<reference evidence="3" key="1">
    <citation type="submission" date="2015-07" db="EMBL/GenBank/DDBJ databases">
        <title>Fjat-14235 jcm11544.</title>
        <authorList>
            <person name="Liu B."/>
            <person name="Wang J."/>
            <person name="Zhu Y."/>
            <person name="Liu G."/>
            <person name="Chen Q."/>
            <person name="Chen Z."/>
            <person name="Lan J."/>
            <person name="Che J."/>
            <person name="Ge C."/>
            <person name="Shi H."/>
            <person name="Pan Z."/>
            <person name="Liu X."/>
        </authorList>
    </citation>
    <scope>NUCLEOTIDE SEQUENCE [LARGE SCALE GENOMIC DNA]</scope>
    <source>
        <strain evidence="3">JCM 11544</strain>
    </source>
</reference>
<dbReference type="Proteomes" id="UP000037405">
    <property type="component" value="Unassembled WGS sequence"/>
</dbReference>
<protein>
    <submittedName>
        <fullName evidence="2">Uncharacterized protein</fullName>
    </submittedName>
</protein>
<evidence type="ECO:0000313" key="3">
    <source>
        <dbReference type="Proteomes" id="UP000037405"/>
    </source>
</evidence>
<evidence type="ECO:0000313" key="2">
    <source>
        <dbReference type="EMBL" id="KON84777.1"/>
    </source>
</evidence>
<dbReference type="STRING" id="189381.GCA_900166615_01452"/>
<keyword evidence="1" id="KW-0812">Transmembrane</keyword>
<dbReference type="EMBL" id="LGUE01000004">
    <property type="protein sequence ID" value="KON84777.1"/>
    <property type="molecule type" value="Genomic_DNA"/>
</dbReference>
<proteinExistence type="predicted"/>
<evidence type="ECO:0000256" key="1">
    <source>
        <dbReference type="SAM" id="Phobius"/>
    </source>
</evidence>
<keyword evidence="1" id="KW-0472">Membrane</keyword>
<keyword evidence="1" id="KW-1133">Transmembrane helix</keyword>
<sequence>MEKILAVVVMVLLLYVAGNAFHIVFKTYQEDDEFHHPTLEILPVHWIMDFLLFISRKLAPATYFVVLFKTLSFLYGLFIVGVIILILSFFFF</sequence>
<accession>A0A0M0G5G8</accession>
<organism evidence="2 3">
    <name type="scientific">Rossellomorea marisflavi</name>
    <dbReference type="NCBI Taxonomy" id="189381"/>
    <lineage>
        <taxon>Bacteria</taxon>
        <taxon>Bacillati</taxon>
        <taxon>Bacillota</taxon>
        <taxon>Bacilli</taxon>
        <taxon>Bacillales</taxon>
        <taxon>Bacillaceae</taxon>
        <taxon>Rossellomorea</taxon>
    </lineage>
</organism>
<keyword evidence="3" id="KW-1185">Reference proteome</keyword>
<dbReference type="PATRIC" id="fig|189381.12.peg.2476"/>
<feature type="transmembrane region" description="Helical" evidence="1">
    <location>
        <begin position="73"/>
        <end position="91"/>
    </location>
</feature>